<dbReference type="PANTHER" id="PTHR36558:SF1">
    <property type="entry name" value="RESTRICTION ENDONUCLEASE DOMAIN-CONTAINING PROTEIN-RELATED"/>
    <property type="match status" value="1"/>
</dbReference>
<organism evidence="2 3">
    <name type="scientific">Sulfuriferula multivorans</name>
    <dbReference type="NCBI Taxonomy" id="1559896"/>
    <lineage>
        <taxon>Bacteria</taxon>
        <taxon>Pseudomonadati</taxon>
        <taxon>Pseudomonadota</taxon>
        <taxon>Betaproteobacteria</taxon>
        <taxon>Nitrosomonadales</taxon>
        <taxon>Sulfuricellaceae</taxon>
        <taxon>Sulfuriferula</taxon>
    </lineage>
</organism>
<dbReference type="RefSeq" id="WP_124703117.1">
    <property type="nucleotide sequence ID" value="NZ_BGOW01000001.1"/>
</dbReference>
<feature type="domain" description="Putative restriction endonuclease" evidence="1">
    <location>
        <begin position="13"/>
        <end position="166"/>
    </location>
</feature>
<reference evidence="2 3" key="1">
    <citation type="journal article" date="2019" name="Front. Microbiol.">
        <title>Genomes of Neutrophilic Sulfur-Oxidizing Chemolithoautotrophs Representing 9 Proteobacterial Species From 8 Genera.</title>
        <authorList>
            <person name="Watanabe T."/>
            <person name="Kojima H."/>
            <person name="Umezawa K."/>
            <person name="Hori C."/>
            <person name="Takasuka T.E."/>
            <person name="Kato Y."/>
            <person name="Fukui M."/>
        </authorList>
    </citation>
    <scope>NUCLEOTIDE SEQUENCE [LARGE SCALE GENOMIC DNA]</scope>
    <source>
        <strain evidence="2 3">TTN</strain>
    </source>
</reference>
<dbReference type="SUPFAM" id="SSF52980">
    <property type="entry name" value="Restriction endonuclease-like"/>
    <property type="match status" value="1"/>
</dbReference>
<dbReference type="InterPro" id="IPR008538">
    <property type="entry name" value="Uma2"/>
</dbReference>
<accession>A0A401J9C2</accession>
<name>A0A401J9C2_9PROT</name>
<evidence type="ECO:0000259" key="1">
    <source>
        <dbReference type="Pfam" id="PF05685"/>
    </source>
</evidence>
<dbReference type="InterPro" id="IPR012296">
    <property type="entry name" value="Nuclease_put_TT1808"/>
</dbReference>
<dbReference type="OrthoDB" id="9799703at2"/>
<dbReference type="PANTHER" id="PTHR36558">
    <property type="entry name" value="GLR1098 PROTEIN"/>
    <property type="match status" value="1"/>
</dbReference>
<dbReference type="Gene3D" id="3.90.1570.10">
    <property type="entry name" value="tt1808, chain A"/>
    <property type="match status" value="1"/>
</dbReference>
<dbReference type="Pfam" id="PF05685">
    <property type="entry name" value="Uma2"/>
    <property type="match status" value="1"/>
</dbReference>
<evidence type="ECO:0000313" key="2">
    <source>
        <dbReference type="EMBL" id="GBL44268.1"/>
    </source>
</evidence>
<protein>
    <recommendedName>
        <fullName evidence="1">Putative restriction endonuclease domain-containing protein</fullName>
    </recommendedName>
</protein>
<dbReference type="Proteomes" id="UP000286806">
    <property type="component" value="Unassembled WGS sequence"/>
</dbReference>
<dbReference type="CDD" id="cd06260">
    <property type="entry name" value="DUF820-like"/>
    <property type="match status" value="1"/>
</dbReference>
<evidence type="ECO:0000313" key="3">
    <source>
        <dbReference type="Proteomes" id="UP000286806"/>
    </source>
</evidence>
<dbReference type="InterPro" id="IPR011335">
    <property type="entry name" value="Restrct_endonuc-II-like"/>
</dbReference>
<proteinExistence type="predicted"/>
<sequence>MSHAQSHVFLSEDDYLRREEQASAKHELVNGEMYAMAGASERHNRITLNIAYHLRTVTRGKPCRAFMADMKLRVDAGTTYYYPDVMLVCDPGDDHPIYKRAPCFIAEVLSPATASVDLREKWQAYRTLPGLRYYLLVDAERLWAKVFFRHEVEGWFEQELSTEDSLEVTCGDLHLVLTLDDLYEDTGLLIV</sequence>
<dbReference type="EMBL" id="BGOW01000001">
    <property type="protein sequence ID" value="GBL44268.1"/>
    <property type="molecule type" value="Genomic_DNA"/>
</dbReference>
<comment type="caution">
    <text evidence="2">The sequence shown here is derived from an EMBL/GenBank/DDBJ whole genome shotgun (WGS) entry which is preliminary data.</text>
</comment>
<gene>
    <name evidence="2" type="ORF">SFMTTN_0063</name>
</gene>
<dbReference type="AlphaFoldDB" id="A0A401J9C2"/>
<keyword evidence="3" id="KW-1185">Reference proteome</keyword>